<dbReference type="Proteomes" id="UP000178565">
    <property type="component" value="Unassembled WGS sequence"/>
</dbReference>
<evidence type="ECO:0000313" key="1">
    <source>
        <dbReference type="EMBL" id="OGE42718.1"/>
    </source>
</evidence>
<comment type="caution">
    <text evidence="1">The sequence shown here is derived from an EMBL/GenBank/DDBJ whole genome shotgun (WGS) entry which is preliminary data.</text>
</comment>
<evidence type="ECO:0000313" key="2">
    <source>
        <dbReference type="Proteomes" id="UP000178565"/>
    </source>
</evidence>
<organism evidence="1 2">
    <name type="scientific">Candidatus Daviesbacteria bacterium RIFCSPLOWO2_01_FULL_39_12</name>
    <dbReference type="NCBI Taxonomy" id="1797785"/>
    <lineage>
        <taxon>Bacteria</taxon>
        <taxon>Candidatus Daviesiibacteriota</taxon>
    </lineage>
</organism>
<name>A0A1F5KP78_9BACT</name>
<reference evidence="1 2" key="1">
    <citation type="journal article" date="2016" name="Nat. Commun.">
        <title>Thousands of microbial genomes shed light on interconnected biogeochemical processes in an aquifer system.</title>
        <authorList>
            <person name="Anantharaman K."/>
            <person name="Brown C.T."/>
            <person name="Hug L.A."/>
            <person name="Sharon I."/>
            <person name="Castelle C.J."/>
            <person name="Probst A.J."/>
            <person name="Thomas B.C."/>
            <person name="Singh A."/>
            <person name="Wilkins M.J."/>
            <person name="Karaoz U."/>
            <person name="Brodie E.L."/>
            <person name="Williams K.H."/>
            <person name="Hubbard S.S."/>
            <person name="Banfield J.F."/>
        </authorList>
    </citation>
    <scope>NUCLEOTIDE SEQUENCE [LARGE SCALE GENOMIC DNA]</scope>
</reference>
<dbReference type="AlphaFoldDB" id="A0A1F5KP78"/>
<gene>
    <name evidence="1" type="ORF">A3B45_00520</name>
</gene>
<protein>
    <submittedName>
        <fullName evidence="1">Uncharacterized protein</fullName>
    </submittedName>
</protein>
<sequence>MPALIEAARNNLQSRAQAEEAARARSREVSAIHQLYRDMFSDCMSILRGTNDPAPFYREVPVLREFENLLVKSWGSERRVDRTWEDNAGQPVTVVLDGWPLHRNDAYAHLKVEGLPDRLSIYRDPNAKDVKGYIEHKTEKGWEYKDEKAVTLEEVQQWRELVGFLKGQQETQ</sequence>
<accession>A0A1F5KP78</accession>
<dbReference type="EMBL" id="MFDM01000022">
    <property type="protein sequence ID" value="OGE42718.1"/>
    <property type="molecule type" value="Genomic_DNA"/>
</dbReference>
<dbReference type="STRING" id="1797785.A3B45_00520"/>
<proteinExistence type="predicted"/>